<reference evidence="3" key="1">
    <citation type="submission" date="2020-05" db="EMBL/GenBank/DDBJ databases">
        <title>WGS assembly of Panicum virgatum.</title>
        <authorList>
            <person name="Lovell J.T."/>
            <person name="Jenkins J."/>
            <person name="Shu S."/>
            <person name="Juenger T.E."/>
            <person name="Schmutz J."/>
        </authorList>
    </citation>
    <scope>NUCLEOTIDE SEQUENCE</scope>
    <source>
        <strain evidence="3">AP13</strain>
    </source>
</reference>
<dbReference type="EMBL" id="CM029054">
    <property type="protein sequence ID" value="KAG2537950.1"/>
    <property type="molecule type" value="Genomic_DNA"/>
</dbReference>
<keyword evidence="4" id="KW-1185">Reference proteome</keyword>
<feature type="region of interest" description="Disordered" evidence="1">
    <location>
        <begin position="176"/>
        <end position="211"/>
    </location>
</feature>
<protein>
    <recommendedName>
        <fullName evidence="2">DUF7597 domain-containing protein</fullName>
    </recommendedName>
</protein>
<dbReference type="InterPro" id="IPR056018">
    <property type="entry name" value="DUF7597"/>
</dbReference>
<feature type="compositionally biased region" description="Basic and acidic residues" evidence="1">
    <location>
        <begin position="820"/>
        <end position="837"/>
    </location>
</feature>
<evidence type="ECO:0000313" key="4">
    <source>
        <dbReference type="Proteomes" id="UP000823388"/>
    </source>
</evidence>
<evidence type="ECO:0000259" key="2">
    <source>
        <dbReference type="Pfam" id="PF24530"/>
    </source>
</evidence>
<name>A0A8T0MKZ4_PANVG</name>
<sequence>MAHSTSSSSPGLLFASNIRAKLGVPVVSHQSDDASSFWLLASFSRSDFRLTPESVSSALQFVLGGDAQLFAVVEFEERIFKFTVSSRALGLEVYHLNSFSNSSFQFFFHLWNKLGFDRAKANSIEDSRPTFEWIEVKKKKKSTHRCFVDVALSKHASAPAFTIPWKDISPAPLPCVPPSTSPSSTIPPDHPLHQSTPPSCSDPGLDFSPRNPPAARNSDLAIATIEPLPNQQVSFTGIRHVLEDFLRDEKGVSFCSIQLCPFGQAYVRFNFFHDRHALIHASAHTFGDIRIYFVPHNDGWNHRSVTFNHEVWLMFLGYNVDYWSQKHVEKALADNGKLVAWEEDPNNLARVLVKARVVNLEEIPWFMCEIIQTRMLGIQPQDEDVPPDNDDGFNPGLFDFFGYGQPGNAPPPPIDPANDHNAPAAADWGLWPDNGQENADEVNGSVGNVGAVNLVQVPVQGEPFLELNDLINQADGFGKNDLDLNQPLDDDLGGIEDLIQAADAMEEGALQAQEEQIIIEDVHSDNSEDELDVQPMINLNDPNEVNVFIPMDWDVPLQLIPAEIHEDELLGEPSPNSDQAQLDVLHNDNMQLGFVETFFPVVDLVFASIQNDLQSASSELIRQWARNFAPGPGAHTVQVPLQWSPFFTSMLLNPGNFLWAKKFLESSAWDFFSSSLSDSRPFALPKYCPTSVKISCMKDVVDFEQYEDLLTDHNTIEKDSQPVEMDKTSPAKLAKNQNSMGPWSKVVLAQTGKLRLSIDDPSLRRSAHCIACSVKPPSISTSVIKNLGATFCKIDPVKMSDEALQKKKKPSAPGGKKMRKQQDKSDDASKPDKKNLG</sequence>
<feature type="region of interest" description="Disordered" evidence="1">
    <location>
        <begin position="799"/>
        <end position="837"/>
    </location>
</feature>
<dbReference type="Proteomes" id="UP000823388">
    <property type="component" value="Chromosome 9N"/>
</dbReference>
<evidence type="ECO:0000313" key="3">
    <source>
        <dbReference type="EMBL" id="KAG2537950.1"/>
    </source>
</evidence>
<dbReference type="PANTHER" id="PTHR33075:SF7">
    <property type="entry name" value="OS02G0303350 PROTEIN"/>
    <property type="match status" value="1"/>
</dbReference>
<evidence type="ECO:0000256" key="1">
    <source>
        <dbReference type="SAM" id="MobiDB-lite"/>
    </source>
</evidence>
<dbReference type="Pfam" id="PF24530">
    <property type="entry name" value="DUF7597"/>
    <property type="match status" value="1"/>
</dbReference>
<comment type="caution">
    <text evidence="3">The sequence shown here is derived from an EMBL/GenBank/DDBJ whole genome shotgun (WGS) entry which is preliminary data.</text>
</comment>
<accession>A0A8T0MKZ4</accession>
<feature type="domain" description="DUF7597" evidence="2">
    <location>
        <begin position="185"/>
        <end position="305"/>
    </location>
</feature>
<organism evidence="3 4">
    <name type="scientific">Panicum virgatum</name>
    <name type="common">Blackwell switchgrass</name>
    <dbReference type="NCBI Taxonomy" id="38727"/>
    <lineage>
        <taxon>Eukaryota</taxon>
        <taxon>Viridiplantae</taxon>
        <taxon>Streptophyta</taxon>
        <taxon>Embryophyta</taxon>
        <taxon>Tracheophyta</taxon>
        <taxon>Spermatophyta</taxon>
        <taxon>Magnoliopsida</taxon>
        <taxon>Liliopsida</taxon>
        <taxon>Poales</taxon>
        <taxon>Poaceae</taxon>
        <taxon>PACMAD clade</taxon>
        <taxon>Panicoideae</taxon>
        <taxon>Panicodae</taxon>
        <taxon>Paniceae</taxon>
        <taxon>Panicinae</taxon>
        <taxon>Panicum</taxon>
        <taxon>Panicum sect. Hiantes</taxon>
    </lineage>
</organism>
<dbReference type="AlphaFoldDB" id="A0A8T0MKZ4"/>
<proteinExistence type="predicted"/>
<dbReference type="PANTHER" id="PTHR33075">
    <property type="entry name" value="OS02G0499800 PROTEIN"/>
    <property type="match status" value="1"/>
</dbReference>
<feature type="non-terminal residue" evidence="3">
    <location>
        <position position="837"/>
    </location>
</feature>
<gene>
    <name evidence="3" type="ORF">PVAP13_9NG320919</name>
</gene>